<dbReference type="Gene3D" id="2.10.260.10">
    <property type="match status" value="1"/>
</dbReference>
<name>A0A5A8F708_9BACT</name>
<dbReference type="PANTHER" id="PTHR40516:SF1">
    <property type="entry name" value="ANTITOXIN CHPS-RELATED"/>
    <property type="match status" value="1"/>
</dbReference>
<keyword evidence="1 3" id="KW-0238">DNA-binding</keyword>
<accession>A0A5A8F708</accession>
<keyword evidence="4" id="KW-1185">Reference proteome</keyword>
<dbReference type="InterPro" id="IPR007159">
    <property type="entry name" value="SpoVT-AbrB_dom"/>
</dbReference>
<sequence length="81" mass="9638">MAIIQKWGNSQGIRIPKRYLRKIGLDVGDTIEIEIKGNNLILKPVKFSKKPKINIYDLFEKDKDYQTEEYDWQKPQGKEVW</sequence>
<dbReference type="PROSITE" id="PS51740">
    <property type="entry name" value="SPOVT_ABRB"/>
    <property type="match status" value="1"/>
</dbReference>
<dbReference type="InterPro" id="IPR037914">
    <property type="entry name" value="SpoVT-AbrB_sf"/>
</dbReference>
<protein>
    <submittedName>
        <fullName evidence="3">AbrB/MazE/SpoVT family DNA-binding domain-containing protein</fullName>
    </submittedName>
</protein>
<organism evidence="3 4">
    <name type="scientific">Deferribacter autotrophicus</name>
    <dbReference type="NCBI Taxonomy" id="500465"/>
    <lineage>
        <taxon>Bacteria</taxon>
        <taxon>Pseudomonadati</taxon>
        <taxon>Deferribacterota</taxon>
        <taxon>Deferribacteres</taxon>
        <taxon>Deferribacterales</taxon>
        <taxon>Deferribacteraceae</taxon>
        <taxon>Deferribacter</taxon>
    </lineage>
</organism>
<dbReference type="AlphaFoldDB" id="A0A5A8F708"/>
<gene>
    <name evidence="3" type="ORF">FHQ18_00305</name>
</gene>
<dbReference type="Proteomes" id="UP000322876">
    <property type="component" value="Unassembled WGS sequence"/>
</dbReference>
<dbReference type="InterPro" id="IPR039052">
    <property type="entry name" value="Antitox_PemI-like"/>
</dbReference>
<proteinExistence type="predicted"/>
<dbReference type="Pfam" id="PF04014">
    <property type="entry name" value="MazE_antitoxin"/>
    <property type="match status" value="1"/>
</dbReference>
<feature type="domain" description="SpoVT-AbrB" evidence="2">
    <location>
        <begin position="2"/>
        <end position="47"/>
    </location>
</feature>
<evidence type="ECO:0000313" key="4">
    <source>
        <dbReference type="Proteomes" id="UP000322876"/>
    </source>
</evidence>
<dbReference type="SUPFAM" id="SSF89447">
    <property type="entry name" value="AbrB/MazE/MraZ-like"/>
    <property type="match status" value="1"/>
</dbReference>
<dbReference type="RefSeq" id="WP_149265174.1">
    <property type="nucleotide sequence ID" value="NZ_VFJB01000001.1"/>
</dbReference>
<dbReference type="SMART" id="SM00966">
    <property type="entry name" value="SpoVT_AbrB"/>
    <property type="match status" value="1"/>
</dbReference>
<evidence type="ECO:0000256" key="1">
    <source>
        <dbReference type="PROSITE-ProRule" id="PRU01076"/>
    </source>
</evidence>
<evidence type="ECO:0000313" key="3">
    <source>
        <dbReference type="EMBL" id="KAA0259353.1"/>
    </source>
</evidence>
<evidence type="ECO:0000259" key="2">
    <source>
        <dbReference type="PROSITE" id="PS51740"/>
    </source>
</evidence>
<dbReference type="GO" id="GO:0097351">
    <property type="term" value="F:toxin sequestering activity"/>
    <property type="evidence" value="ECO:0007669"/>
    <property type="project" value="InterPro"/>
</dbReference>
<dbReference type="GO" id="GO:0003677">
    <property type="term" value="F:DNA binding"/>
    <property type="evidence" value="ECO:0007669"/>
    <property type="project" value="UniProtKB-UniRule"/>
</dbReference>
<dbReference type="EMBL" id="VFJB01000001">
    <property type="protein sequence ID" value="KAA0259353.1"/>
    <property type="molecule type" value="Genomic_DNA"/>
</dbReference>
<dbReference type="OrthoDB" id="9795766at2"/>
<reference evidence="3 4" key="1">
    <citation type="submission" date="2019-06" db="EMBL/GenBank/DDBJ databases">
        <title>Genomic insights into carbon and energy metabolism of Deferribacter autotrophicus revealed new metabolic traits in the phylum Deferribacteres.</title>
        <authorList>
            <person name="Slobodkin A.I."/>
            <person name="Slobodkina G.B."/>
            <person name="Allioux M."/>
            <person name="Alain K."/>
            <person name="Jebbar M."/>
            <person name="Shadrin V."/>
            <person name="Kublanov I.V."/>
            <person name="Toshchakov S.V."/>
            <person name="Bonch-Osmolovskaya E.A."/>
        </authorList>
    </citation>
    <scope>NUCLEOTIDE SEQUENCE [LARGE SCALE GENOMIC DNA]</scope>
    <source>
        <strain evidence="3 4">SL50</strain>
    </source>
</reference>
<dbReference type="PANTHER" id="PTHR40516">
    <property type="entry name" value="ANTITOXIN CHPS-RELATED"/>
    <property type="match status" value="1"/>
</dbReference>
<comment type="caution">
    <text evidence="3">The sequence shown here is derived from an EMBL/GenBank/DDBJ whole genome shotgun (WGS) entry which is preliminary data.</text>
</comment>